<name>A0A6G7Y6C0_9ACTN</name>
<dbReference type="RefSeq" id="WP_166233416.1">
    <property type="nucleotide sequence ID" value="NZ_CP049865.1"/>
</dbReference>
<dbReference type="InterPro" id="IPR011042">
    <property type="entry name" value="6-blade_b-propeller_TolB-like"/>
</dbReference>
<dbReference type="GO" id="GO:0004252">
    <property type="term" value="F:serine-type endopeptidase activity"/>
    <property type="evidence" value="ECO:0007669"/>
    <property type="project" value="TreeGrafter"/>
</dbReference>
<feature type="region of interest" description="Disordered" evidence="3">
    <location>
        <begin position="146"/>
        <end position="167"/>
    </location>
</feature>
<keyword evidence="1" id="KW-0732">Signal</keyword>
<evidence type="ECO:0000256" key="2">
    <source>
        <dbReference type="ARBA" id="ARBA00022801"/>
    </source>
</evidence>
<protein>
    <submittedName>
        <fullName evidence="5">S9 family peptidase</fullName>
    </submittedName>
</protein>
<sequence>MTQQTPFHDLDAYIALPRLNGLALSPDGTRLATVVSTLDPTKTRYVNAVWELDPAGERPARRVTRSGKGESGIAYGPDNDLYFLSARPDPDARDGDDPTGALWVLPAAGGEARTLVARPGGVDGVTVAQGSGTVFVSAGVLPAAERPVAGEEAHDPEKRDADLRKERKEKKVSAILHAGSPVRFWDHDLGPDHPHVFAVTPDAAVNPDLGSDPDKPRATLTDLTRGIGSGLLNSPVFPAPDGSFVLVTRTIPAARGESSETVTRVDADGTRRDLLTPDATTGYMAGPVSPDGRRAIVDVERVGTPERTPSWALHVLDLATGDLTPLAPGWDRWATPLAWLPDGSGLLVHADQDGRSPLFILDAAGGARRQLTHDDAAYSAAAITPDGATVYAVRSGYAFPSEVVRIDVASGDVTRLPNPTERPEVPGRLVEVETQAADGQRVRAWLALPADASPEHQAPLALWIHGGPVASWNAWSWRWNPWIMVAQGYAVLLPDPALSTGYGEEFVQRGWGSWGAHPFTDLMAITDAVEARDDVDGSKTVAMGGSFGGYMANWIAGHTDRFAGVVTHASLWALDQFGPTTDAPFYWRREMSEQMTLEHSPHASVANITTPMLVIHGDKDYRVPIGEGLRLWWELLSDSGLPADADGASPHRFLYFPDENHWILTPQHAKVWYEVVLGFVGEQVHGVPAKAPSTLG</sequence>
<proteinExistence type="predicted"/>
<dbReference type="KEGG" id="prv:G7070_08735"/>
<dbReference type="Proteomes" id="UP000501058">
    <property type="component" value="Chromosome"/>
</dbReference>
<dbReference type="GO" id="GO:0006508">
    <property type="term" value="P:proteolysis"/>
    <property type="evidence" value="ECO:0007669"/>
    <property type="project" value="InterPro"/>
</dbReference>
<dbReference type="Gene3D" id="3.40.50.1820">
    <property type="entry name" value="alpha/beta hydrolase"/>
    <property type="match status" value="1"/>
</dbReference>
<evidence type="ECO:0000313" key="5">
    <source>
        <dbReference type="EMBL" id="QIK72340.1"/>
    </source>
</evidence>
<keyword evidence="6" id="KW-1185">Reference proteome</keyword>
<organism evidence="5 6">
    <name type="scientific">Propioniciclava coleopterorum</name>
    <dbReference type="NCBI Taxonomy" id="2714937"/>
    <lineage>
        <taxon>Bacteria</taxon>
        <taxon>Bacillati</taxon>
        <taxon>Actinomycetota</taxon>
        <taxon>Actinomycetes</taxon>
        <taxon>Propionibacteriales</taxon>
        <taxon>Propionibacteriaceae</taxon>
        <taxon>Propioniciclava</taxon>
    </lineage>
</organism>
<dbReference type="Gene3D" id="2.120.10.30">
    <property type="entry name" value="TolB, C-terminal domain"/>
    <property type="match status" value="2"/>
</dbReference>
<evidence type="ECO:0000259" key="4">
    <source>
        <dbReference type="Pfam" id="PF00326"/>
    </source>
</evidence>
<keyword evidence="2" id="KW-0378">Hydrolase</keyword>
<dbReference type="InterPro" id="IPR029058">
    <property type="entry name" value="AB_hydrolase_fold"/>
</dbReference>
<feature type="domain" description="Peptidase S9 prolyl oligopeptidase catalytic" evidence="4">
    <location>
        <begin position="475"/>
        <end position="684"/>
    </location>
</feature>
<dbReference type="EMBL" id="CP049865">
    <property type="protein sequence ID" value="QIK72340.1"/>
    <property type="molecule type" value="Genomic_DNA"/>
</dbReference>
<feature type="compositionally biased region" description="Basic and acidic residues" evidence="3">
    <location>
        <begin position="148"/>
        <end position="167"/>
    </location>
</feature>
<gene>
    <name evidence="5" type="ORF">G7070_08735</name>
</gene>
<dbReference type="PANTHER" id="PTHR42776:SF13">
    <property type="entry name" value="DIPEPTIDYL-PEPTIDASE 5"/>
    <property type="match status" value="1"/>
</dbReference>
<dbReference type="SUPFAM" id="SSF82171">
    <property type="entry name" value="DPP6 N-terminal domain-like"/>
    <property type="match status" value="1"/>
</dbReference>
<reference evidence="5 6" key="1">
    <citation type="submission" date="2020-03" db="EMBL/GenBank/DDBJ databases">
        <title>Propioniciclava sp. nov., isolated from Hydrophilus acuminatus.</title>
        <authorList>
            <person name="Hyun D.-W."/>
            <person name="Bae J.-W."/>
        </authorList>
    </citation>
    <scope>NUCLEOTIDE SEQUENCE [LARGE SCALE GENOMIC DNA]</scope>
    <source>
        <strain evidence="5 6">HDW11</strain>
    </source>
</reference>
<dbReference type="Pfam" id="PF00326">
    <property type="entry name" value="Peptidase_S9"/>
    <property type="match status" value="1"/>
</dbReference>
<evidence type="ECO:0000256" key="1">
    <source>
        <dbReference type="ARBA" id="ARBA00022729"/>
    </source>
</evidence>
<accession>A0A6G7Y6C0</accession>
<dbReference type="InterPro" id="IPR001375">
    <property type="entry name" value="Peptidase_S9_cat"/>
</dbReference>
<dbReference type="AlphaFoldDB" id="A0A6G7Y6C0"/>
<dbReference type="PANTHER" id="PTHR42776">
    <property type="entry name" value="SERINE PEPTIDASE S9 FAMILY MEMBER"/>
    <property type="match status" value="1"/>
</dbReference>
<dbReference type="SUPFAM" id="SSF53474">
    <property type="entry name" value="alpha/beta-Hydrolases"/>
    <property type="match status" value="1"/>
</dbReference>
<evidence type="ECO:0000313" key="6">
    <source>
        <dbReference type="Proteomes" id="UP000501058"/>
    </source>
</evidence>
<evidence type="ECO:0000256" key="3">
    <source>
        <dbReference type="SAM" id="MobiDB-lite"/>
    </source>
</evidence>